<keyword evidence="2" id="KW-1185">Reference proteome</keyword>
<dbReference type="SUPFAM" id="SSF47240">
    <property type="entry name" value="Ferritin-like"/>
    <property type="match status" value="1"/>
</dbReference>
<gene>
    <name evidence="1" type="ORF">GCM10007878_27300</name>
</gene>
<proteinExistence type="predicted"/>
<dbReference type="Pfam" id="PF06175">
    <property type="entry name" value="MiaE"/>
    <property type="match status" value="1"/>
</dbReference>
<dbReference type="PANTHER" id="PTHR42637:SF1">
    <property type="entry name" value="TRNA 2-(METHYLSULFANYL)-N(6)-ISOPENTENYLADENOSINE(37) HYDROXYLASE"/>
    <property type="match status" value="1"/>
</dbReference>
<reference evidence="2" key="1">
    <citation type="journal article" date="2019" name="Int. J. Syst. Evol. Microbiol.">
        <title>The Global Catalogue of Microorganisms (GCM) 10K type strain sequencing project: providing services to taxonomists for standard genome sequencing and annotation.</title>
        <authorList>
            <consortium name="The Broad Institute Genomics Platform"/>
            <consortium name="The Broad Institute Genome Sequencing Center for Infectious Disease"/>
            <person name="Wu L."/>
            <person name="Ma J."/>
        </authorList>
    </citation>
    <scope>NUCLEOTIDE SEQUENCE [LARGE SCALE GENOMIC DNA]</scope>
    <source>
        <strain evidence="2">NBRC 100033</strain>
    </source>
</reference>
<dbReference type="Gene3D" id="1.20.1260.10">
    <property type="match status" value="1"/>
</dbReference>
<evidence type="ECO:0000313" key="2">
    <source>
        <dbReference type="Proteomes" id="UP001156682"/>
    </source>
</evidence>
<dbReference type="EMBL" id="BSOR01000080">
    <property type="protein sequence ID" value="GLR65291.1"/>
    <property type="molecule type" value="Genomic_DNA"/>
</dbReference>
<comment type="caution">
    <text evidence="1">The sequence shown here is derived from an EMBL/GenBank/DDBJ whole genome shotgun (WGS) entry which is preliminary data.</text>
</comment>
<dbReference type="RefSeq" id="WP_027850975.1">
    <property type="nucleotide sequence ID" value="NZ_BSOR01000080.1"/>
</dbReference>
<dbReference type="PIRSF" id="PIRSF020736">
    <property type="entry name" value="MiaE"/>
    <property type="match status" value="1"/>
</dbReference>
<dbReference type="Proteomes" id="UP001156682">
    <property type="component" value="Unassembled WGS sequence"/>
</dbReference>
<protein>
    <submittedName>
        <fullName evidence="1">tRNA-(Ms[2]io[6]A)-hydroxylase</fullName>
    </submittedName>
</protein>
<organism evidence="1 2">
    <name type="scientific">Marinospirillum insulare</name>
    <dbReference type="NCBI Taxonomy" id="217169"/>
    <lineage>
        <taxon>Bacteria</taxon>
        <taxon>Pseudomonadati</taxon>
        <taxon>Pseudomonadota</taxon>
        <taxon>Gammaproteobacteria</taxon>
        <taxon>Oceanospirillales</taxon>
        <taxon>Oceanospirillaceae</taxon>
        <taxon>Marinospirillum</taxon>
    </lineage>
</organism>
<dbReference type="PANTHER" id="PTHR42637">
    <property type="entry name" value="TRNA-(MS[2]IO[6]A)-HYDROXYLASE"/>
    <property type="match status" value="1"/>
</dbReference>
<sequence length="210" mass="23772">MTTSVEAPATPEIDAFLLCSTPQTWVDYALQNLDTVLIDHALCEKKAASTAISLMHRYPQYDELLDKMTPLAREELQHFKQVINLLRDRGITYHNLSPGRYAGELFKHLRTSELGRFVDTLIVGAIIEARSCERFAALIPSLVEQGELTLANYYCSLIKAEARHFEGYLYLANLYTDKPITERVAALLEAEKQLIESPDPVFRFHSGVPE</sequence>
<accession>A0ABQ6A0G2</accession>
<dbReference type="InterPro" id="IPR009078">
    <property type="entry name" value="Ferritin-like_SF"/>
</dbReference>
<evidence type="ECO:0000313" key="1">
    <source>
        <dbReference type="EMBL" id="GLR65291.1"/>
    </source>
</evidence>
<dbReference type="InterPro" id="IPR012347">
    <property type="entry name" value="Ferritin-like"/>
</dbReference>
<name>A0ABQ6A0G2_9GAMM</name>
<dbReference type="InterPro" id="IPR010386">
    <property type="entry name" value="tRNA-Hydrxlase_MiaE"/>
</dbReference>
<dbReference type="CDD" id="cd07910">
    <property type="entry name" value="MiaE"/>
    <property type="match status" value="1"/>
</dbReference>